<comment type="cofactor">
    <cofactor evidence="1">
        <name>FAD</name>
        <dbReference type="ChEBI" id="CHEBI:57692"/>
    </cofactor>
</comment>
<name>A0AA49GMT0_9BACT</name>
<dbReference type="InterPro" id="IPR002937">
    <property type="entry name" value="Amino_oxidase"/>
</dbReference>
<feature type="domain" description="Amine oxidase" evidence="4">
    <location>
        <begin position="16"/>
        <end position="413"/>
    </location>
</feature>
<protein>
    <submittedName>
        <fullName evidence="5">NAD(P)/FAD-dependent oxidoreductase</fullName>
    </submittedName>
</protein>
<dbReference type="Gene3D" id="3.50.50.60">
    <property type="entry name" value="FAD/NAD(P)-binding domain"/>
    <property type="match status" value="1"/>
</dbReference>
<gene>
    <name evidence="5" type="ORF">K4G66_00505</name>
</gene>
<reference evidence="5" key="1">
    <citation type="journal article" date="2023" name="Comput. Struct. Biotechnol. J.">
        <title>Discovery of a novel marine Bacteroidetes with a rich repertoire of carbohydrate-active enzymes.</title>
        <authorList>
            <person name="Chen B."/>
            <person name="Liu G."/>
            <person name="Chen Q."/>
            <person name="Wang H."/>
            <person name="Liu L."/>
            <person name="Tang K."/>
        </authorList>
    </citation>
    <scope>NUCLEOTIDE SEQUENCE</scope>
    <source>
        <strain evidence="5">TK19036</strain>
    </source>
</reference>
<accession>A0AA49GMT0</accession>
<dbReference type="SUPFAM" id="SSF51905">
    <property type="entry name" value="FAD/NAD(P)-binding domain"/>
    <property type="match status" value="1"/>
</dbReference>
<dbReference type="PRINTS" id="PR00757">
    <property type="entry name" value="AMINEOXDASEF"/>
</dbReference>
<evidence type="ECO:0000256" key="2">
    <source>
        <dbReference type="ARBA" id="ARBA00023002"/>
    </source>
</evidence>
<sequence>MPEPNNSDVIVIGAGLSGLIASLTLQEQHRTVKLLEASDRPGGRIKTDLVDGYLLDRGFQVLLTEYPEAKRYLDYDALQLRSFTPGALILNEDGKHEITDPSRVPAAAFKTLFSNIASINDKLRVLKLKGRLKPKTVEEIFNQTEKSTLAVIQEYGFSERMLRNFFQPFMAGIFLEEALTTSRREFDFVFKMFSEGDTAVPARGMEEIPKQLAQKLKPDTLLTGQQVQSIEGQTVTTADGSTFTAPQILVATEPNNLLKSLSNQTSTEQHHSTVNVYFTAEVSPIPKPILALNAKANRLVNNIVVMNEVSPAYAPEDKYLISAAITGQRTESDEDLTTEIKAELSPWFGKQLESWQHLKTYRIDYALPNQDSVTHDLTKERCQVREGLFITGDYLLNGSINAAMRAGRQAAEILMQS</sequence>
<evidence type="ECO:0000259" key="4">
    <source>
        <dbReference type="Pfam" id="PF01593"/>
    </source>
</evidence>
<dbReference type="Pfam" id="PF01593">
    <property type="entry name" value="Amino_oxidase"/>
    <property type="match status" value="1"/>
</dbReference>
<dbReference type="InterPro" id="IPR001613">
    <property type="entry name" value="Flavin_amine_oxidase"/>
</dbReference>
<dbReference type="InterPro" id="IPR036188">
    <property type="entry name" value="FAD/NAD-bd_sf"/>
</dbReference>
<dbReference type="AlphaFoldDB" id="A0AA49GMT0"/>
<dbReference type="GO" id="GO:0016491">
    <property type="term" value="F:oxidoreductase activity"/>
    <property type="evidence" value="ECO:0007669"/>
    <property type="project" value="UniProtKB-KW"/>
</dbReference>
<keyword evidence="2" id="KW-0560">Oxidoreductase</keyword>
<feature type="binding site" evidence="3">
    <location>
        <position position="17"/>
    </location>
    <ligand>
        <name>FAD</name>
        <dbReference type="ChEBI" id="CHEBI:57692"/>
    </ligand>
</feature>
<evidence type="ECO:0000256" key="1">
    <source>
        <dbReference type="ARBA" id="ARBA00001974"/>
    </source>
</evidence>
<evidence type="ECO:0000256" key="3">
    <source>
        <dbReference type="PIRSR" id="PIRSR601613-1"/>
    </source>
</evidence>
<evidence type="ECO:0000313" key="5">
    <source>
        <dbReference type="EMBL" id="WKN37187.1"/>
    </source>
</evidence>
<dbReference type="PANTHER" id="PTHR42841">
    <property type="entry name" value="AMINE OXIDASE"/>
    <property type="match status" value="1"/>
</dbReference>
<proteinExistence type="predicted"/>
<feature type="binding site" evidence="3">
    <location>
        <position position="227"/>
    </location>
    <ligand>
        <name>FAD</name>
        <dbReference type="ChEBI" id="CHEBI:57692"/>
    </ligand>
</feature>
<dbReference type="EMBL" id="CP120682">
    <property type="protein sequence ID" value="WKN37187.1"/>
    <property type="molecule type" value="Genomic_DNA"/>
</dbReference>
<organism evidence="5">
    <name type="scientific">Roseihalotalea indica</name>
    <dbReference type="NCBI Taxonomy" id="2867963"/>
    <lineage>
        <taxon>Bacteria</taxon>
        <taxon>Pseudomonadati</taxon>
        <taxon>Bacteroidota</taxon>
        <taxon>Cytophagia</taxon>
        <taxon>Cytophagales</taxon>
        <taxon>Catalimonadaceae</taxon>
        <taxon>Roseihalotalea</taxon>
    </lineage>
</organism>
<reference evidence="5" key="2">
    <citation type="journal article" date="2024" name="Antonie Van Leeuwenhoek">
        <title>Roseihalotalea indica gen. nov., sp. nov., a halophilic Bacteroidetes from mesopelagic Southwest Indian Ocean with higher carbohydrate metabolic potential.</title>
        <authorList>
            <person name="Chen B."/>
            <person name="Zhang M."/>
            <person name="Lin D."/>
            <person name="Ye J."/>
            <person name="Tang K."/>
        </authorList>
    </citation>
    <scope>NUCLEOTIDE SEQUENCE</scope>
    <source>
        <strain evidence="5">TK19036</strain>
    </source>
</reference>
<feature type="binding site" evidence="3">
    <location>
        <begin position="36"/>
        <end position="37"/>
    </location>
    <ligand>
        <name>FAD</name>
        <dbReference type="ChEBI" id="CHEBI:57692"/>
    </ligand>
</feature>